<sequence>MYKRYICECRVATEFNCTRRFIKVKNGWAAEGARERYESMVSLQRNVADGEEGMTEAEISQLYLAADQVTCLDFGRGTKPHPRSKNCCSDAHSTAQLQAKLEEQQEKFDAQQKQIDWLQKIVEKLMGDQADFGDYSTSSAHKIELSHCCRLTSLQGDA</sequence>
<proteinExistence type="predicted"/>
<evidence type="ECO:0000256" key="1">
    <source>
        <dbReference type="SAM" id="Coils"/>
    </source>
</evidence>
<dbReference type="AlphaFoldDB" id="A0A6P8E2A4"/>
<reference evidence="3" key="2">
    <citation type="submission" date="2025-08" db="UniProtKB">
        <authorList>
            <consortium name="RefSeq"/>
        </authorList>
    </citation>
    <scope>IDENTIFICATION</scope>
    <source>
        <tissue evidence="3">Leaf</tissue>
    </source>
</reference>
<name>A0A6P8E2A4_PUNGR</name>
<evidence type="ECO:0000313" key="2">
    <source>
        <dbReference type="Proteomes" id="UP000515151"/>
    </source>
</evidence>
<keyword evidence="2" id="KW-1185">Reference proteome</keyword>
<organism evidence="2 3">
    <name type="scientific">Punica granatum</name>
    <name type="common">Pomegranate</name>
    <dbReference type="NCBI Taxonomy" id="22663"/>
    <lineage>
        <taxon>Eukaryota</taxon>
        <taxon>Viridiplantae</taxon>
        <taxon>Streptophyta</taxon>
        <taxon>Embryophyta</taxon>
        <taxon>Tracheophyta</taxon>
        <taxon>Spermatophyta</taxon>
        <taxon>Magnoliopsida</taxon>
        <taxon>eudicotyledons</taxon>
        <taxon>Gunneridae</taxon>
        <taxon>Pentapetalae</taxon>
        <taxon>rosids</taxon>
        <taxon>malvids</taxon>
        <taxon>Myrtales</taxon>
        <taxon>Lythraceae</taxon>
        <taxon>Punica</taxon>
    </lineage>
</organism>
<gene>
    <name evidence="3" type="primary">LOC116213307</name>
</gene>
<dbReference type="Proteomes" id="UP000515151">
    <property type="component" value="Chromosome 7"/>
</dbReference>
<evidence type="ECO:0000313" key="3">
    <source>
        <dbReference type="RefSeq" id="XP_031404047.1"/>
    </source>
</evidence>
<dbReference type="GeneID" id="116213307"/>
<accession>A0A6P8E2A4</accession>
<dbReference type="RefSeq" id="XP_031404047.1">
    <property type="nucleotide sequence ID" value="XM_031548187.1"/>
</dbReference>
<reference evidence="2" key="1">
    <citation type="journal article" date="2020" name="Plant Biotechnol. J.">
        <title>The pomegranate (Punica granatum L.) draft genome dissects genetic divergence between soft- and hard-seeded cultivars.</title>
        <authorList>
            <person name="Luo X."/>
            <person name="Li H."/>
            <person name="Wu Z."/>
            <person name="Yao W."/>
            <person name="Zhao P."/>
            <person name="Cao D."/>
            <person name="Yu H."/>
            <person name="Li K."/>
            <person name="Poudel K."/>
            <person name="Zhao D."/>
            <person name="Zhang F."/>
            <person name="Xia X."/>
            <person name="Chen L."/>
            <person name="Wang Q."/>
            <person name="Jing D."/>
            <person name="Cao S."/>
        </authorList>
    </citation>
    <scope>NUCLEOTIDE SEQUENCE [LARGE SCALE GENOMIC DNA]</scope>
    <source>
        <strain evidence="2">cv. Tunisia</strain>
    </source>
</reference>
<keyword evidence="1" id="KW-0175">Coiled coil</keyword>
<protein>
    <submittedName>
        <fullName evidence="3">Uncharacterized protein LOC116213307 isoform X1</fullName>
    </submittedName>
</protein>
<feature type="coiled-coil region" evidence="1">
    <location>
        <begin position="94"/>
        <end position="121"/>
    </location>
</feature>